<name>A0A9D1TN13_9SPIO</name>
<dbReference type="AlphaFoldDB" id="A0A9D1TN13"/>
<reference evidence="2" key="1">
    <citation type="journal article" date="2021" name="PeerJ">
        <title>Extensive microbial diversity within the chicken gut microbiome revealed by metagenomics and culture.</title>
        <authorList>
            <person name="Gilroy R."/>
            <person name="Ravi A."/>
            <person name="Getino M."/>
            <person name="Pursley I."/>
            <person name="Horton D.L."/>
            <person name="Alikhan N.F."/>
            <person name="Baker D."/>
            <person name="Gharbi K."/>
            <person name="Hall N."/>
            <person name="Watson M."/>
            <person name="Adriaenssens E.M."/>
            <person name="Foster-Nyarko E."/>
            <person name="Jarju S."/>
            <person name="Secka A."/>
            <person name="Antonio M."/>
            <person name="Oren A."/>
            <person name="Chaudhuri R.R."/>
            <person name="La Ragione R."/>
            <person name="Hildebrand F."/>
            <person name="Pallen M.J."/>
        </authorList>
    </citation>
    <scope>NUCLEOTIDE SEQUENCE</scope>
    <source>
        <strain evidence="2">Gambia11-129</strain>
    </source>
</reference>
<dbReference type="PANTHER" id="PTHR42732">
    <property type="entry name" value="BETA-GALACTOSIDASE"/>
    <property type="match status" value="1"/>
</dbReference>
<accession>A0A9D1TN13</accession>
<dbReference type="InterPro" id="IPR017853">
    <property type="entry name" value="GH"/>
</dbReference>
<sequence length="550" mass="63615">MKCPNPFIRRENTVCLDGAWLYSVYGKNGEKVYESTIMVPFCPESVKSGVKRRTESFERMEYTKNVRIDRKKNKRYILTFLASDSSSCLFINGKAVSEHDCGYLPFSSDITSFFEGDSFEIKLVVKDELLENEKPRGKQSIKPHRIWYERTSGIYMSVFLEEVEKSYVSSIFYTPLEDLSGVRVLAVTNDGEIKKAIATIGGKSYEIKTNVASVIRPDEIRLWSPDDPYLYFLRIKAGEDEFDSYFALRKIEIKDDEKGIKRLFLNGNNCFCHGILNQGYYPDALLTGCEEDFISDIRKAKSMGFNMMRIHIKIENPLFYYHADCIGMLIWQDFVNGGGKYNSALITLPVFLSFKIKDNHYRLLSRRDENERNAFITFCQNTVLHLYNHPSIIEWTIFNEGWGQFDSRKITQIIKRTDSSRLIDSASGWFDQGSGDFESHHVYFRKFKAKRKKRSRALALTEYGGYGLDLSGRKMTFSYKKIKDSRSLEREFIKGVRESVKENIEKGLVASVYTQLCDVEGEKNGLLDENHDMKVNPEALRKSAEELIRC</sequence>
<proteinExistence type="predicted"/>
<dbReference type="Gene3D" id="2.60.120.260">
    <property type="entry name" value="Galactose-binding domain-like"/>
    <property type="match status" value="1"/>
</dbReference>
<dbReference type="PANTHER" id="PTHR42732:SF2">
    <property type="entry name" value="BETA-MANNOSIDASE"/>
    <property type="match status" value="1"/>
</dbReference>
<protein>
    <recommendedName>
        <fullName evidence="1">Glycoside hydrolase family 2 catalytic domain-containing protein</fullName>
    </recommendedName>
</protein>
<dbReference type="InterPro" id="IPR008979">
    <property type="entry name" value="Galactose-bd-like_sf"/>
</dbReference>
<dbReference type="SUPFAM" id="SSF49785">
    <property type="entry name" value="Galactose-binding domain-like"/>
    <property type="match status" value="1"/>
</dbReference>
<reference evidence="2" key="2">
    <citation type="submission" date="2021-04" db="EMBL/GenBank/DDBJ databases">
        <authorList>
            <person name="Gilroy R."/>
        </authorList>
    </citation>
    <scope>NUCLEOTIDE SEQUENCE</scope>
    <source>
        <strain evidence="2">Gambia11-129</strain>
    </source>
</reference>
<dbReference type="GO" id="GO:0004553">
    <property type="term" value="F:hydrolase activity, hydrolyzing O-glycosyl compounds"/>
    <property type="evidence" value="ECO:0007669"/>
    <property type="project" value="InterPro"/>
</dbReference>
<dbReference type="InterPro" id="IPR051913">
    <property type="entry name" value="GH2_Domain-Containing"/>
</dbReference>
<dbReference type="InterPro" id="IPR006103">
    <property type="entry name" value="Glyco_hydro_2_cat"/>
</dbReference>
<dbReference type="GO" id="GO:0005975">
    <property type="term" value="P:carbohydrate metabolic process"/>
    <property type="evidence" value="ECO:0007669"/>
    <property type="project" value="InterPro"/>
</dbReference>
<dbReference type="Gene3D" id="3.20.20.80">
    <property type="entry name" value="Glycosidases"/>
    <property type="match status" value="1"/>
</dbReference>
<evidence type="ECO:0000313" key="3">
    <source>
        <dbReference type="Proteomes" id="UP000823936"/>
    </source>
</evidence>
<dbReference type="InterPro" id="IPR036156">
    <property type="entry name" value="Beta-gal/glucu_dom_sf"/>
</dbReference>
<feature type="domain" description="Glycoside hydrolase family 2 catalytic" evidence="1">
    <location>
        <begin position="291"/>
        <end position="428"/>
    </location>
</feature>
<gene>
    <name evidence="2" type="ORF">IAB12_05495</name>
</gene>
<dbReference type="EMBL" id="DXHU01000020">
    <property type="protein sequence ID" value="HIV99209.1"/>
    <property type="molecule type" value="Genomic_DNA"/>
</dbReference>
<dbReference type="SUPFAM" id="SSF51445">
    <property type="entry name" value="(Trans)glycosidases"/>
    <property type="match status" value="1"/>
</dbReference>
<dbReference type="SUPFAM" id="SSF49303">
    <property type="entry name" value="beta-Galactosidase/glucuronidase domain"/>
    <property type="match status" value="1"/>
</dbReference>
<dbReference type="Pfam" id="PF02836">
    <property type="entry name" value="Glyco_hydro_2_C"/>
    <property type="match status" value="1"/>
</dbReference>
<dbReference type="Proteomes" id="UP000823936">
    <property type="component" value="Unassembled WGS sequence"/>
</dbReference>
<comment type="caution">
    <text evidence="2">The sequence shown here is derived from an EMBL/GenBank/DDBJ whole genome shotgun (WGS) entry which is preliminary data.</text>
</comment>
<evidence type="ECO:0000313" key="2">
    <source>
        <dbReference type="EMBL" id="HIV99209.1"/>
    </source>
</evidence>
<evidence type="ECO:0000259" key="1">
    <source>
        <dbReference type="Pfam" id="PF02836"/>
    </source>
</evidence>
<organism evidence="2 3">
    <name type="scientific">Candidatus Ornithospirochaeta avicola</name>
    <dbReference type="NCBI Taxonomy" id="2840896"/>
    <lineage>
        <taxon>Bacteria</taxon>
        <taxon>Pseudomonadati</taxon>
        <taxon>Spirochaetota</taxon>
        <taxon>Spirochaetia</taxon>
        <taxon>Spirochaetales</taxon>
        <taxon>Spirochaetaceae</taxon>
        <taxon>Spirochaetaceae incertae sedis</taxon>
        <taxon>Candidatus Ornithospirochaeta</taxon>
    </lineage>
</organism>